<reference evidence="1 2" key="1">
    <citation type="journal article" date="2022" name="DNA Res.">
        <title>Chromosomal-level genome assembly of the orchid tree Bauhinia variegata (Leguminosae; Cercidoideae) supports the allotetraploid origin hypothesis of Bauhinia.</title>
        <authorList>
            <person name="Zhong Y."/>
            <person name="Chen Y."/>
            <person name="Zheng D."/>
            <person name="Pang J."/>
            <person name="Liu Y."/>
            <person name="Luo S."/>
            <person name="Meng S."/>
            <person name="Qian L."/>
            <person name="Wei D."/>
            <person name="Dai S."/>
            <person name="Zhou R."/>
        </authorList>
    </citation>
    <scope>NUCLEOTIDE SEQUENCE [LARGE SCALE GENOMIC DNA]</scope>
    <source>
        <strain evidence="1">BV-YZ2020</strain>
    </source>
</reference>
<sequence>MTTGDKATPRKVMVVAEPTRESAGALQYALYNAILEKDELILLHVENPNTWFNTLSAMFLINKRPPIGGSAATEGGGGGAVVGGGEVDFLEEMKSMCKVTQPKLLVRTVRVLMENGKDKAAVILSQTKELKIDLIIIGQRRTLSSAILGYKRPAGPPNIIGTKLIDTAEFLIENSPCTCVGVQKKQNAGYVLNTKTHRNFRLLA</sequence>
<protein>
    <submittedName>
        <fullName evidence="1">Uncharacterized protein</fullName>
    </submittedName>
</protein>
<accession>A0ACB9L6N6</accession>
<dbReference type="EMBL" id="CM039437">
    <property type="protein sequence ID" value="KAI4305381.1"/>
    <property type="molecule type" value="Genomic_DNA"/>
</dbReference>
<evidence type="ECO:0000313" key="1">
    <source>
        <dbReference type="EMBL" id="KAI4305381.1"/>
    </source>
</evidence>
<dbReference type="Proteomes" id="UP000828941">
    <property type="component" value="Chromosome 12"/>
</dbReference>
<organism evidence="1 2">
    <name type="scientific">Bauhinia variegata</name>
    <name type="common">Purple orchid tree</name>
    <name type="synonym">Phanera variegata</name>
    <dbReference type="NCBI Taxonomy" id="167791"/>
    <lineage>
        <taxon>Eukaryota</taxon>
        <taxon>Viridiplantae</taxon>
        <taxon>Streptophyta</taxon>
        <taxon>Embryophyta</taxon>
        <taxon>Tracheophyta</taxon>
        <taxon>Spermatophyta</taxon>
        <taxon>Magnoliopsida</taxon>
        <taxon>eudicotyledons</taxon>
        <taxon>Gunneridae</taxon>
        <taxon>Pentapetalae</taxon>
        <taxon>rosids</taxon>
        <taxon>fabids</taxon>
        <taxon>Fabales</taxon>
        <taxon>Fabaceae</taxon>
        <taxon>Cercidoideae</taxon>
        <taxon>Cercideae</taxon>
        <taxon>Bauhiniinae</taxon>
        <taxon>Bauhinia</taxon>
    </lineage>
</organism>
<proteinExistence type="predicted"/>
<comment type="caution">
    <text evidence="1">The sequence shown here is derived from an EMBL/GenBank/DDBJ whole genome shotgun (WGS) entry which is preliminary data.</text>
</comment>
<keyword evidence="2" id="KW-1185">Reference proteome</keyword>
<name>A0ACB9L6N6_BAUVA</name>
<evidence type="ECO:0000313" key="2">
    <source>
        <dbReference type="Proteomes" id="UP000828941"/>
    </source>
</evidence>
<gene>
    <name evidence="1" type="ORF">L6164_028751</name>
</gene>